<comment type="caution">
    <text evidence="1">The sequence shown here is derived from an EMBL/GenBank/DDBJ whole genome shotgun (WGS) entry which is preliminary data.</text>
</comment>
<reference evidence="1 2" key="1">
    <citation type="submission" date="2021-07" db="EMBL/GenBank/DDBJ databases">
        <title>The Aristolochia fimbriata genome: insights into angiosperm evolution, floral development and chemical biosynthesis.</title>
        <authorList>
            <person name="Jiao Y."/>
        </authorList>
    </citation>
    <scope>NUCLEOTIDE SEQUENCE [LARGE SCALE GENOMIC DNA]</scope>
    <source>
        <strain evidence="1">IBCAS-2021</strain>
        <tissue evidence="1">Leaf</tissue>
    </source>
</reference>
<dbReference type="Proteomes" id="UP000825729">
    <property type="component" value="Unassembled WGS sequence"/>
</dbReference>
<dbReference type="AlphaFoldDB" id="A0AAV7E6I8"/>
<proteinExistence type="predicted"/>
<keyword evidence="2" id="KW-1185">Reference proteome</keyword>
<sequence length="136" mass="14817">MVWSPCVGASAGCVLLSPTAPTPALFSRSFGFDKTLRLQVPQRGIKLWNSLKLVNGNFALVYPSHHVHWLATGQHIDGNLVGSSVLLSKQTIIVGYWVGPEIEDGWGYVEAAVNLVGMTLNLIEKEIMPYVNQAVN</sequence>
<name>A0AAV7E6I8_ARIFI</name>
<gene>
    <name evidence="1" type="ORF">H6P81_015080</name>
</gene>
<dbReference type="EMBL" id="JAINDJ010000006">
    <property type="protein sequence ID" value="KAG9443740.1"/>
    <property type="molecule type" value="Genomic_DNA"/>
</dbReference>
<organism evidence="1 2">
    <name type="scientific">Aristolochia fimbriata</name>
    <name type="common">White veined hardy Dutchman's pipe vine</name>
    <dbReference type="NCBI Taxonomy" id="158543"/>
    <lineage>
        <taxon>Eukaryota</taxon>
        <taxon>Viridiplantae</taxon>
        <taxon>Streptophyta</taxon>
        <taxon>Embryophyta</taxon>
        <taxon>Tracheophyta</taxon>
        <taxon>Spermatophyta</taxon>
        <taxon>Magnoliopsida</taxon>
        <taxon>Magnoliidae</taxon>
        <taxon>Piperales</taxon>
        <taxon>Aristolochiaceae</taxon>
        <taxon>Aristolochia</taxon>
    </lineage>
</organism>
<evidence type="ECO:0000313" key="2">
    <source>
        <dbReference type="Proteomes" id="UP000825729"/>
    </source>
</evidence>
<accession>A0AAV7E6I8</accession>
<evidence type="ECO:0000313" key="1">
    <source>
        <dbReference type="EMBL" id="KAG9443740.1"/>
    </source>
</evidence>
<protein>
    <submittedName>
        <fullName evidence="1">Uncharacterized protein</fullName>
    </submittedName>
</protein>